<keyword evidence="4" id="KW-0109">Calcium transport</keyword>
<dbReference type="InterPro" id="IPR023298">
    <property type="entry name" value="ATPase_P-typ_TM_dom_sf"/>
</dbReference>
<dbReference type="SMART" id="SM00831">
    <property type="entry name" value="Cation_ATPase_N"/>
    <property type="match status" value="1"/>
</dbReference>
<dbReference type="InterPro" id="IPR023299">
    <property type="entry name" value="ATPase_P-typ_cyto_dom_N"/>
</dbReference>
<dbReference type="InterPro" id="IPR001757">
    <property type="entry name" value="P_typ_ATPase"/>
</dbReference>
<keyword evidence="13" id="KW-0406">Ion transport</keyword>
<evidence type="ECO:0000256" key="13">
    <source>
        <dbReference type="ARBA" id="ARBA00023065"/>
    </source>
</evidence>
<dbReference type="SFLD" id="SFLDS00003">
    <property type="entry name" value="Haloacid_Dehalogenase"/>
    <property type="match status" value="1"/>
</dbReference>
<evidence type="ECO:0000256" key="15">
    <source>
        <dbReference type="SAM" id="Phobius"/>
    </source>
</evidence>
<dbReference type="PROSITE" id="PS00154">
    <property type="entry name" value="ATPASE_E1_E2"/>
    <property type="match status" value="1"/>
</dbReference>
<dbReference type="EC" id="7.2.2.10" evidence="2"/>
<dbReference type="Proteomes" id="UP000001191">
    <property type="component" value="Chromosome"/>
</dbReference>
<dbReference type="KEGG" id="npu:Npun_R5980"/>
<dbReference type="Gene3D" id="3.40.50.1000">
    <property type="entry name" value="HAD superfamily/HAD-like"/>
    <property type="match status" value="1"/>
</dbReference>
<name>B2ITY3_NOSP7</name>
<dbReference type="PANTHER" id="PTHR24093:SF369">
    <property type="entry name" value="CALCIUM-TRANSPORTING ATPASE"/>
    <property type="match status" value="1"/>
</dbReference>
<dbReference type="HOGENOM" id="CLU_002360_9_0_3"/>
<dbReference type="GO" id="GO:0005524">
    <property type="term" value="F:ATP binding"/>
    <property type="evidence" value="ECO:0007669"/>
    <property type="project" value="UniProtKB-KW"/>
</dbReference>
<keyword evidence="14 15" id="KW-0472">Membrane</keyword>
<dbReference type="GO" id="GO:0012505">
    <property type="term" value="C:endomembrane system"/>
    <property type="evidence" value="ECO:0007669"/>
    <property type="project" value="UniProtKB-SubCell"/>
</dbReference>
<evidence type="ECO:0000256" key="8">
    <source>
        <dbReference type="ARBA" id="ARBA00022837"/>
    </source>
</evidence>
<dbReference type="GO" id="GO:0046872">
    <property type="term" value="F:metal ion binding"/>
    <property type="evidence" value="ECO:0007669"/>
    <property type="project" value="UniProtKB-KW"/>
</dbReference>
<keyword evidence="9" id="KW-0067">ATP-binding</keyword>
<dbReference type="InterPro" id="IPR006068">
    <property type="entry name" value="ATPase_P-typ_cation-transptr_C"/>
</dbReference>
<accession>B2ITY3</accession>
<dbReference type="AlphaFoldDB" id="B2ITY3"/>
<organism evidence="17 18">
    <name type="scientific">Nostoc punctiforme (strain ATCC 29133 / PCC 73102)</name>
    <dbReference type="NCBI Taxonomy" id="63737"/>
    <lineage>
        <taxon>Bacteria</taxon>
        <taxon>Bacillati</taxon>
        <taxon>Cyanobacteriota</taxon>
        <taxon>Cyanophyceae</taxon>
        <taxon>Nostocales</taxon>
        <taxon>Nostocaceae</taxon>
        <taxon>Nostoc</taxon>
    </lineage>
</organism>
<comment type="subcellular location">
    <subcellularLocation>
        <location evidence="1">Endomembrane system</location>
        <topology evidence="1">Multi-pass membrane protein</topology>
    </subcellularLocation>
</comment>
<dbReference type="PRINTS" id="PR00120">
    <property type="entry name" value="HATPASE"/>
</dbReference>
<dbReference type="Pfam" id="PF13246">
    <property type="entry name" value="Cation_ATPase"/>
    <property type="match status" value="1"/>
</dbReference>
<dbReference type="Pfam" id="PF08282">
    <property type="entry name" value="Hydrolase_3"/>
    <property type="match status" value="1"/>
</dbReference>
<feature type="transmembrane region" description="Helical" evidence="15">
    <location>
        <begin position="56"/>
        <end position="73"/>
    </location>
</feature>
<keyword evidence="10" id="KW-0460">Magnesium</keyword>
<evidence type="ECO:0000256" key="5">
    <source>
        <dbReference type="ARBA" id="ARBA00022692"/>
    </source>
</evidence>
<dbReference type="STRING" id="63737.Npun_R5980"/>
<dbReference type="Gene3D" id="3.40.1110.10">
    <property type="entry name" value="Calcium-transporting ATPase, cytoplasmic domain N"/>
    <property type="match status" value="1"/>
</dbReference>
<dbReference type="InterPro" id="IPR036412">
    <property type="entry name" value="HAD-like_sf"/>
</dbReference>
<dbReference type="FunFam" id="3.40.50.1000:FF:000001">
    <property type="entry name" value="Phospholipid-transporting ATPase IC"/>
    <property type="match status" value="1"/>
</dbReference>
<evidence type="ECO:0000256" key="7">
    <source>
        <dbReference type="ARBA" id="ARBA00022741"/>
    </source>
</evidence>
<dbReference type="PANTHER" id="PTHR24093">
    <property type="entry name" value="CATION TRANSPORTING ATPASE"/>
    <property type="match status" value="1"/>
</dbReference>
<feature type="transmembrane region" description="Helical" evidence="15">
    <location>
        <begin position="923"/>
        <end position="943"/>
    </location>
</feature>
<feature type="domain" description="Cation-transporting P-type ATPase N-terminal" evidence="16">
    <location>
        <begin position="4"/>
        <end position="72"/>
    </location>
</feature>
<feature type="transmembrane region" description="Helical" evidence="15">
    <location>
        <begin position="248"/>
        <end position="270"/>
    </location>
</feature>
<keyword evidence="3" id="KW-0813">Transport</keyword>
<keyword evidence="6" id="KW-0479">Metal-binding</keyword>
<keyword evidence="7" id="KW-0547">Nucleotide-binding</keyword>
<dbReference type="SFLD" id="SFLDF00027">
    <property type="entry name" value="p-type_atpase"/>
    <property type="match status" value="1"/>
</dbReference>
<evidence type="ECO:0000256" key="11">
    <source>
        <dbReference type="ARBA" id="ARBA00022967"/>
    </source>
</evidence>
<dbReference type="EnsemblBacteria" id="ACC84271">
    <property type="protein sequence ID" value="ACC84271"/>
    <property type="gene ID" value="Npun_R5980"/>
</dbReference>
<reference evidence="17 18" key="2">
    <citation type="journal article" date="2013" name="Plant Physiol.">
        <title>A Nostoc punctiforme Sugar Transporter Necessary to Establish a Cyanobacterium-Plant Symbiosis.</title>
        <authorList>
            <person name="Ekman M."/>
            <person name="Picossi S."/>
            <person name="Campbell E.L."/>
            <person name="Meeks J.C."/>
            <person name="Flores E."/>
        </authorList>
    </citation>
    <scope>NUCLEOTIDE SEQUENCE [LARGE SCALE GENOMIC DNA]</scope>
    <source>
        <strain evidence="18">ATCC 29133 / PCC 73102</strain>
    </source>
</reference>
<dbReference type="InterPro" id="IPR059000">
    <property type="entry name" value="ATPase_P-type_domA"/>
</dbReference>
<dbReference type="SUPFAM" id="SSF81660">
    <property type="entry name" value="Metal cation-transporting ATPase, ATP-binding domain N"/>
    <property type="match status" value="1"/>
</dbReference>
<dbReference type="GO" id="GO:0005388">
    <property type="term" value="F:P-type calcium transporter activity"/>
    <property type="evidence" value="ECO:0007669"/>
    <property type="project" value="UniProtKB-EC"/>
</dbReference>
<dbReference type="SUPFAM" id="SSF56784">
    <property type="entry name" value="HAD-like"/>
    <property type="match status" value="1"/>
</dbReference>
<dbReference type="OrthoDB" id="499468at2"/>
<dbReference type="Pfam" id="PF00690">
    <property type="entry name" value="Cation_ATPase_N"/>
    <property type="match status" value="1"/>
</dbReference>
<evidence type="ECO:0000256" key="6">
    <source>
        <dbReference type="ARBA" id="ARBA00022723"/>
    </source>
</evidence>
<dbReference type="SFLD" id="SFLDG00002">
    <property type="entry name" value="C1.7:_P-type_atpase_like"/>
    <property type="match status" value="1"/>
</dbReference>
<dbReference type="SUPFAM" id="SSF81665">
    <property type="entry name" value="Calcium ATPase, transmembrane domain M"/>
    <property type="match status" value="2"/>
</dbReference>
<evidence type="ECO:0000256" key="1">
    <source>
        <dbReference type="ARBA" id="ARBA00004127"/>
    </source>
</evidence>
<evidence type="ECO:0000256" key="3">
    <source>
        <dbReference type="ARBA" id="ARBA00022448"/>
    </source>
</evidence>
<dbReference type="PhylomeDB" id="B2ITY3"/>
<dbReference type="InterPro" id="IPR023214">
    <property type="entry name" value="HAD_sf"/>
</dbReference>
<evidence type="ECO:0000256" key="14">
    <source>
        <dbReference type="ARBA" id="ARBA00023136"/>
    </source>
</evidence>
<dbReference type="InterPro" id="IPR004014">
    <property type="entry name" value="ATPase_P-typ_cation-transptr_N"/>
</dbReference>
<dbReference type="Gene3D" id="1.20.1110.10">
    <property type="entry name" value="Calcium-transporting ATPase, transmembrane domain"/>
    <property type="match status" value="3"/>
</dbReference>
<dbReference type="EMBL" id="CP001037">
    <property type="protein sequence ID" value="ACC84271.1"/>
    <property type="molecule type" value="Genomic_DNA"/>
</dbReference>
<dbReference type="SUPFAM" id="SSF81653">
    <property type="entry name" value="Calcium ATPase, transduction domain A"/>
    <property type="match status" value="1"/>
</dbReference>
<feature type="transmembrane region" description="Helical" evidence="15">
    <location>
        <begin position="369"/>
        <end position="397"/>
    </location>
</feature>
<evidence type="ECO:0000259" key="16">
    <source>
        <dbReference type="SMART" id="SM00831"/>
    </source>
</evidence>
<keyword evidence="5 15" id="KW-0812">Transmembrane</keyword>
<keyword evidence="18" id="KW-1185">Reference proteome</keyword>
<dbReference type="eggNOG" id="COG0474">
    <property type="taxonomic scope" value="Bacteria"/>
</dbReference>
<evidence type="ECO:0000313" key="18">
    <source>
        <dbReference type="Proteomes" id="UP000001191"/>
    </source>
</evidence>
<evidence type="ECO:0000256" key="10">
    <source>
        <dbReference type="ARBA" id="ARBA00022842"/>
    </source>
</evidence>
<dbReference type="Pfam" id="PF00122">
    <property type="entry name" value="E1-E2_ATPase"/>
    <property type="match status" value="1"/>
</dbReference>
<feature type="transmembrane region" description="Helical" evidence="15">
    <location>
        <begin position="282"/>
        <end position="307"/>
    </location>
</feature>
<sequence length="988" mass="108754">MLTNEKSQGNKIQLPYQGLTLEEVKLNRQKYGANVLTPPEREPLWKLFLEKFEDPVIRILMIAAAIAISVGIFEGEYAEGLGIVAAILLATTLAFFNEYKASQEFDILNQVYDEVFIKVIRDSSFTTVKRKDLVFGDVVYVEQGEEIPTDGQILEEISLEIDQSKITGEAEPVKKLTQADAENQGIEEGTYPAYKIYRSTIVEQGQGYFEVTAVGDNTEIGKLATAIASIENTEDTPLNHQLEKLSKLIGVVGLGFAGFTFISLLVRGFVTKELSLSSQQWYVVGLSIISVLVTLSRVWLPVIYDGLELAGSKLIAPKWLENNSLPSWLKTVGIGLVFFTIGLALGYPLGLIPGSINNWVPSTVAKALLHYFMVAVTIIVVAVPEGLAMSVTLSLAYSMKKMAASNNLVRRMHACETIGSATVICSDKTGTLTQNQMRVYEVNFPSLNSQLLPALKDVKGLIAEAIAVNSTADLEKKPLQTPRPIGNATEGALLLWLDSQDTDYISYRGNFQIKSRMPFCGQKKYMGTIGISSVTGKDVLYVKGAPEVILERCSQILTQQGLESLKNKAAIASAIKEYQRRGMRALGFAYHEVSQHSSETNLDEIAHDMTWLGFVAILDPLRPEVPDAIQACLNAGIQVKVVTGDNSETAKEIARQIGLWQEEDDFNSGYLHLTGQQFDQLSDEEASQAVLQLKVLSRARPLDKLRLVKLLQENGEVVGVTGDGTNDAAALKQAQVGLAMGSGTAIAKEASDIILLDDSFRSIVNAVVWGRSLYQNIQRFILFQLTINVVALGIALVGPFIGVALPLTVTQMLWVNLIMDTFAALALATEPPHRSVMQHSPRNPEALIVTKAMAQNIFTVGLAFLLFLVGFLRYIRRDGEITPYELSVFFGVFVMLQFWNLFNARCLGLKQSAFKGLSKNKGFVAIAITIFVGQILIIQFGGSVFRTVPLSLVDWISVIVVTSTVLWIGELWRFIIQLKLKSHLRESY</sequence>
<protein>
    <recommendedName>
        <fullName evidence="2">P-type Ca(2+) transporter</fullName>
        <ecNumber evidence="2">7.2.2.10</ecNumber>
    </recommendedName>
</protein>
<keyword evidence="11" id="KW-1278">Translocase</keyword>
<dbReference type="InterPro" id="IPR018303">
    <property type="entry name" value="ATPase_P-typ_P_site"/>
</dbReference>
<dbReference type="PRINTS" id="PR00119">
    <property type="entry name" value="CATATPASE"/>
</dbReference>
<feature type="transmembrane region" description="Helical" evidence="15">
    <location>
        <begin position="328"/>
        <end position="349"/>
    </location>
</feature>
<dbReference type="NCBIfam" id="TIGR01517">
    <property type="entry name" value="ATPase-IIB_Ca"/>
    <property type="match status" value="1"/>
</dbReference>
<proteinExistence type="predicted"/>
<gene>
    <name evidence="17" type="ordered locus">Npun_R5980</name>
</gene>
<keyword evidence="8" id="KW-0106">Calcium</keyword>
<keyword evidence="12 15" id="KW-1133">Transmembrane helix</keyword>
<evidence type="ECO:0000256" key="2">
    <source>
        <dbReference type="ARBA" id="ARBA00012790"/>
    </source>
</evidence>
<dbReference type="InterPro" id="IPR006408">
    <property type="entry name" value="P-type_ATPase_IIB"/>
</dbReference>
<feature type="transmembrane region" description="Helical" evidence="15">
    <location>
        <begin position="780"/>
        <end position="805"/>
    </location>
</feature>
<dbReference type="FunFam" id="3.40.50.1000:FF:000129">
    <property type="entry name" value="Calcium-translocating P-type ATPase PMCA-type"/>
    <property type="match status" value="1"/>
</dbReference>
<dbReference type="Pfam" id="PF00689">
    <property type="entry name" value="Cation_ATPase_C"/>
    <property type="match status" value="1"/>
</dbReference>
<feature type="transmembrane region" description="Helical" evidence="15">
    <location>
        <begin position="79"/>
        <end position="96"/>
    </location>
</feature>
<evidence type="ECO:0000256" key="9">
    <source>
        <dbReference type="ARBA" id="ARBA00022840"/>
    </source>
</evidence>
<dbReference type="GO" id="GO:0016887">
    <property type="term" value="F:ATP hydrolysis activity"/>
    <property type="evidence" value="ECO:0007669"/>
    <property type="project" value="InterPro"/>
</dbReference>
<evidence type="ECO:0000313" key="17">
    <source>
        <dbReference type="EMBL" id="ACC84271.1"/>
    </source>
</evidence>
<dbReference type="RefSeq" id="WP_012412214.1">
    <property type="nucleotide sequence ID" value="NC_010628.1"/>
</dbReference>
<dbReference type="GO" id="GO:0005886">
    <property type="term" value="C:plasma membrane"/>
    <property type="evidence" value="ECO:0007669"/>
    <property type="project" value="TreeGrafter"/>
</dbReference>
<reference evidence="18" key="1">
    <citation type="submission" date="2008-04" db="EMBL/GenBank/DDBJ databases">
        <title>Complete sequence of chromosome of Nostoc punctiforme ATCC 29133.</title>
        <authorList>
            <consortium name="US DOE Joint Genome Institute"/>
            <person name="Copeland A."/>
            <person name="Lucas S."/>
            <person name="Lapidus A."/>
            <person name="Glavina del Rio T."/>
            <person name="Dalin E."/>
            <person name="Tice H."/>
            <person name="Pitluck S."/>
            <person name="Chain P."/>
            <person name="Malfatti S."/>
            <person name="Shin M."/>
            <person name="Vergez L."/>
            <person name="Schmutz J."/>
            <person name="Larimer F."/>
            <person name="Land M."/>
            <person name="Hauser L."/>
            <person name="Kyrpides N."/>
            <person name="Kim E."/>
            <person name="Meeks J.C."/>
            <person name="Elhai J."/>
            <person name="Campbell E.L."/>
            <person name="Thiel T."/>
            <person name="Longmire J."/>
            <person name="Potts M."/>
            <person name="Atlas R."/>
        </authorList>
    </citation>
    <scope>NUCLEOTIDE SEQUENCE [LARGE SCALE GENOMIC DNA]</scope>
    <source>
        <strain evidence="18">ATCC 29133 / PCC 73102</strain>
    </source>
</reference>
<dbReference type="InterPro" id="IPR008250">
    <property type="entry name" value="ATPase_P-typ_transduc_dom_A_sf"/>
</dbReference>
<dbReference type="InterPro" id="IPR044492">
    <property type="entry name" value="P_typ_ATPase_HD_dom"/>
</dbReference>
<feature type="transmembrane region" description="Helical" evidence="15">
    <location>
        <begin position="857"/>
        <end position="875"/>
    </location>
</feature>
<feature type="transmembrane region" description="Helical" evidence="15">
    <location>
        <begin position="955"/>
        <end position="975"/>
    </location>
</feature>
<dbReference type="NCBIfam" id="TIGR01494">
    <property type="entry name" value="ATPase_P-type"/>
    <property type="match status" value="2"/>
</dbReference>
<feature type="transmembrane region" description="Helical" evidence="15">
    <location>
        <begin position="881"/>
        <end position="902"/>
    </location>
</feature>
<evidence type="ECO:0000256" key="4">
    <source>
        <dbReference type="ARBA" id="ARBA00022568"/>
    </source>
</evidence>
<evidence type="ECO:0000256" key="12">
    <source>
        <dbReference type="ARBA" id="ARBA00022989"/>
    </source>
</evidence>
<dbReference type="Gene3D" id="2.70.150.10">
    <property type="entry name" value="Calcium-transporting ATPase, cytoplasmic transduction domain A"/>
    <property type="match status" value="1"/>
</dbReference>
<feature type="transmembrane region" description="Helical" evidence="15">
    <location>
        <begin position="811"/>
        <end position="829"/>
    </location>
</feature>